<dbReference type="Pfam" id="PF17767">
    <property type="entry name" value="NAPRTase_N"/>
    <property type="match status" value="1"/>
</dbReference>
<dbReference type="InterPro" id="IPR040727">
    <property type="entry name" value="NAPRTase_N"/>
</dbReference>
<organism evidence="2 3">
    <name type="scientific">Tritrichomonas musculus</name>
    <dbReference type="NCBI Taxonomy" id="1915356"/>
    <lineage>
        <taxon>Eukaryota</taxon>
        <taxon>Metamonada</taxon>
        <taxon>Parabasalia</taxon>
        <taxon>Tritrichomonadida</taxon>
        <taxon>Tritrichomonadidae</taxon>
        <taxon>Tritrichomonas</taxon>
    </lineage>
</organism>
<comment type="caution">
    <text evidence="2">The sequence shown here is derived from an EMBL/GenBank/DDBJ whole genome shotgun (WGS) entry which is preliminary data.</text>
</comment>
<proteinExistence type="predicted"/>
<dbReference type="Proteomes" id="UP001470230">
    <property type="component" value="Unassembled WGS sequence"/>
</dbReference>
<sequence>MNGILNAVIPKSNFTPEMVKEITEQIKHFCTLTFKDEDLDYLSSLEWIKPSYINFLRYWAPFFSDFEISTEDEQEEHG</sequence>
<evidence type="ECO:0000313" key="2">
    <source>
        <dbReference type="EMBL" id="KAK8839850.1"/>
    </source>
</evidence>
<protein>
    <recommendedName>
        <fullName evidence="1">Nicotinate phosphoribosyltransferase N-terminal domain-containing protein</fullName>
    </recommendedName>
</protein>
<accession>A0ABR2H138</accession>
<evidence type="ECO:0000259" key="1">
    <source>
        <dbReference type="Pfam" id="PF17767"/>
    </source>
</evidence>
<feature type="domain" description="Nicotinate phosphoribosyltransferase N-terminal" evidence="1">
    <location>
        <begin position="13"/>
        <end position="59"/>
    </location>
</feature>
<evidence type="ECO:0000313" key="3">
    <source>
        <dbReference type="Proteomes" id="UP001470230"/>
    </source>
</evidence>
<dbReference type="SUPFAM" id="SSF54675">
    <property type="entry name" value="Nicotinate/Quinolinate PRTase N-terminal domain-like"/>
    <property type="match status" value="1"/>
</dbReference>
<dbReference type="EMBL" id="JAPFFF010000050">
    <property type="protein sequence ID" value="KAK8839850.1"/>
    <property type="molecule type" value="Genomic_DNA"/>
</dbReference>
<reference evidence="2 3" key="1">
    <citation type="submission" date="2024-04" db="EMBL/GenBank/DDBJ databases">
        <title>Tritrichomonas musculus Genome.</title>
        <authorList>
            <person name="Alves-Ferreira E."/>
            <person name="Grigg M."/>
            <person name="Lorenzi H."/>
            <person name="Galac M."/>
        </authorList>
    </citation>
    <scope>NUCLEOTIDE SEQUENCE [LARGE SCALE GENOMIC DNA]</scope>
    <source>
        <strain evidence="2 3">EAF2021</strain>
    </source>
</reference>
<gene>
    <name evidence="2" type="ORF">M9Y10_031562</name>
</gene>
<dbReference type="Gene3D" id="3.20.140.10">
    <property type="entry name" value="nicotinate phosphoribosyltransferase"/>
    <property type="match status" value="1"/>
</dbReference>
<name>A0ABR2H138_9EUKA</name>
<keyword evidence="3" id="KW-1185">Reference proteome</keyword>